<gene>
    <name evidence="9" type="ORF">ACFFRE_04395</name>
</gene>
<dbReference type="Gene3D" id="1.10.10.10">
    <property type="entry name" value="Winged helix-like DNA-binding domain superfamily/Winged helix DNA-binding domain"/>
    <property type="match status" value="1"/>
</dbReference>
<feature type="domain" description="RNA polymerase sigma-70 region 2" evidence="7">
    <location>
        <begin position="16"/>
        <end position="84"/>
    </location>
</feature>
<dbReference type="InterPro" id="IPR013249">
    <property type="entry name" value="RNA_pol_sigma70_r4_t2"/>
</dbReference>
<keyword evidence="4" id="KW-0238">DNA-binding</keyword>
<sequence length="210" mass="22650">MVRAARAGDAGAVGALIAATYGEVLGVAQRILQDPHDAADAAQEAYVRAIRGLRRFRGDAQVSTWLYRIAVRCALDLRRTQARRREIGLDQLTADQLAAEHGALRSAAPDPAAAPERAEQRAALAAALQGLPDRLRLTVLLRDVEGFSTAETAQFLGISETAAKVRLHRGRRLLRERLFGAQDPRPAARDGRRPRSSERQAPGGPRAVAG</sequence>
<dbReference type="Pfam" id="PF08281">
    <property type="entry name" value="Sigma70_r4_2"/>
    <property type="match status" value="1"/>
</dbReference>
<evidence type="ECO:0000259" key="8">
    <source>
        <dbReference type="Pfam" id="PF08281"/>
    </source>
</evidence>
<proteinExistence type="inferred from homology"/>
<dbReference type="Gene3D" id="1.10.1740.10">
    <property type="match status" value="1"/>
</dbReference>
<dbReference type="InterPro" id="IPR039425">
    <property type="entry name" value="RNA_pol_sigma-70-like"/>
</dbReference>
<dbReference type="Pfam" id="PF04542">
    <property type="entry name" value="Sigma70_r2"/>
    <property type="match status" value="1"/>
</dbReference>
<dbReference type="InterPro" id="IPR036388">
    <property type="entry name" value="WH-like_DNA-bd_sf"/>
</dbReference>
<keyword evidence="2" id="KW-0805">Transcription regulation</keyword>
<keyword evidence="3" id="KW-0731">Sigma factor</keyword>
<name>A0ABV6C147_9ACTN</name>
<dbReference type="Proteomes" id="UP001589788">
    <property type="component" value="Unassembled WGS sequence"/>
</dbReference>
<evidence type="ECO:0000313" key="10">
    <source>
        <dbReference type="Proteomes" id="UP001589788"/>
    </source>
</evidence>
<evidence type="ECO:0000256" key="4">
    <source>
        <dbReference type="ARBA" id="ARBA00023125"/>
    </source>
</evidence>
<dbReference type="InterPro" id="IPR013325">
    <property type="entry name" value="RNA_pol_sigma_r2"/>
</dbReference>
<dbReference type="NCBIfam" id="TIGR02937">
    <property type="entry name" value="sigma70-ECF"/>
    <property type="match status" value="1"/>
</dbReference>
<feature type="domain" description="RNA polymerase sigma factor 70 region 4 type 2" evidence="8">
    <location>
        <begin position="122"/>
        <end position="174"/>
    </location>
</feature>
<comment type="caution">
    <text evidence="9">The sequence shown here is derived from an EMBL/GenBank/DDBJ whole genome shotgun (WGS) entry which is preliminary data.</text>
</comment>
<dbReference type="InterPro" id="IPR013324">
    <property type="entry name" value="RNA_pol_sigma_r3/r4-like"/>
</dbReference>
<feature type="region of interest" description="Disordered" evidence="6">
    <location>
        <begin position="177"/>
        <end position="210"/>
    </location>
</feature>
<dbReference type="PANTHER" id="PTHR43133:SF8">
    <property type="entry name" value="RNA POLYMERASE SIGMA FACTOR HI_1459-RELATED"/>
    <property type="match status" value="1"/>
</dbReference>
<evidence type="ECO:0000256" key="1">
    <source>
        <dbReference type="ARBA" id="ARBA00010641"/>
    </source>
</evidence>
<feature type="compositionally biased region" description="Basic and acidic residues" evidence="6">
    <location>
        <begin position="186"/>
        <end position="198"/>
    </location>
</feature>
<reference evidence="9 10" key="1">
    <citation type="submission" date="2024-09" db="EMBL/GenBank/DDBJ databases">
        <authorList>
            <person name="Sun Q."/>
            <person name="Mori K."/>
        </authorList>
    </citation>
    <scope>NUCLEOTIDE SEQUENCE [LARGE SCALE GENOMIC DNA]</scope>
    <source>
        <strain evidence="9 10">JCM 15389</strain>
    </source>
</reference>
<dbReference type="SUPFAM" id="SSF88946">
    <property type="entry name" value="Sigma2 domain of RNA polymerase sigma factors"/>
    <property type="match status" value="1"/>
</dbReference>
<dbReference type="InterPro" id="IPR007627">
    <property type="entry name" value="RNA_pol_sigma70_r2"/>
</dbReference>
<dbReference type="SUPFAM" id="SSF88659">
    <property type="entry name" value="Sigma3 and sigma4 domains of RNA polymerase sigma factors"/>
    <property type="match status" value="1"/>
</dbReference>
<evidence type="ECO:0000259" key="7">
    <source>
        <dbReference type="Pfam" id="PF04542"/>
    </source>
</evidence>
<evidence type="ECO:0000256" key="3">
    <source>
        <dbReference type="ARBA" id="ARBA00023082"/>
    </source>
</evidence>
<dbReference type="InterPro" id="IPR014284">
    <property type="entry name" value="RNA_pol_sigma-70_dom"/>
</dbReference>
<dbReference type="RefSeq" id="WP_377788600.1">
    <property type="nucleotide sequence ID" value="NZ_JBHLYQ010000029.1"/>
</dbReference>
<comment type="similarity">
    <text evidence="1">Belongs to the sigma-70 factor family. ECF subfamily.</text>
</comment>
<evidence type="ECO:0000256" key="2">
    <source>
        <dbReference type="ARBA" id="ARBA00023015"/>
    </source>
</evidence>
<evidence type="ECO:0000256" key="5">
    <source>
        <dbReference type="ARBA" id="ARBA00023163"/>
    </source>
</evidence>
<keyword evidence="10" id="KW-1185">Reference proteome</keyword>
<dbReference type="PANTHER" id="PTHR43133">
    <property type="entry name" value="RNA POLYMERASE ECF-TYPE SIGMA FACTO"/>
    <property type="match status" value="1"/>
</dbReference>
<evidence type="ECO:0000313" key="9">
    <source>
        <dbReference type="EMBL" id="MFC0081394.1"/>
    </source>
</evidence>
<evidence type="ECO:0000256" key="6">
    <source>
        <dbReference type="SAM" id="MobiDB-lite"/>
    </source>
</evidence>
<dbReference type="EMBL" id="JBHLYQ010000029">
    <property type="protein sequence ID" value="MFC0081394.1"/>
    <property type="molecule type" value="Genomic_DNA"/>
</dbReference>
<keyword evidence="5" id="KW-0804">Transcription</keyword>
<organism evidence="9 10">
    <name type="scientific">Aciditerrimonas ferrireducens</name>
    <dbReference type="NCBI Taxonomy" id="667306"/>
    <lineage>
        <taxon>Bacteria</taxon>
        <taxon>Bacillati</taxon>
        <taxon>Actinomycetota</taxon>
        <taxon>Acidimicrobiia</taxon>
        <taxon>Acidimicrobiales</taxon>
        <taxon>Acidimicrobiaceae</taxon>
        <taxon>Aciditerrimonas</taxon>
    </lineage>
</organism>
<accession>A0ABV6C147</accession>
<protein>
    <submittedName>
        <fullName evidence="9">RNA polymerase sigma factor</fullName>
    </submittedName>
</protein>